<evidence type="ECO:0000259" key="7">
    <source>
        <dbReference type="PROSITE" id="PS50929"/>
    </source>
</evidence>
<keyword evidence="8" id="KW-0547">Nucleotide-binding</keyword>
<accession>A0A1Y5TQ45</accession>
<dbReference type="PANTHER" id="PTHR43394:SF1">
    <property type="entry name" value="ATP-BINDING CASSETTE SUB-FAMILY B MEMBER 10, MITOCHONDRIAL"/>
    <property type="match status" value="1"/>
</dbReference>
<proteinExistence type="predicted"/>
<evidence type="ECO:0000313" key="9">
    <source>
        <dbReference type="Proteomes" id="UP000193862"/>
    </source>
</evidence>
<dbReference type="Gene3D" id="1.20.1560.10">
    <property type="entry name" value="ABC transporter type 1, transmembrane domain"/>
    <property type="match status" value="1"/>
</dbReference>
<dbReference type="GO" id="GO:0016887">
    <property type="term" value="F:ATP hydrolysis activity"/>
    <property type="evidence" value="ECO:0007669"/>
    <property type="project" value="InterPro"/>
</dbReference>
<dbReference type="Pfam" id="PF00664">
    <property type="entry name" value="ABC_membrane"/>
    <property type="match status" value="1"/>
</dbReference>
<keyword evidence="3 5" id="KW-1133">Transmembrane helix</keyword>
<reference evidence="8 9" key="1">
    <citation type="submission" date="2017-03" db="EMBL/GenBank/DDBJ databases">
        <authorList>
            <person name="Afonso C.L."/>
            <person name="Miller P.J."/>
            <person name="Scott M.A."/>
            <person name="Spackman E."/>
            <person name="Goraichik I."/>
            <person name="Dimitrov K.M."/>
            <person name="Suarez D.L."/>
            <person name="Swayne D.E."/>
        </authorList>
    </citation>
    <scope>NUCLEOTIDE SEQUENCE [LARGE SCALE GENOMIC DNA]</scope>
    <source>
        <strain evidence="8 9">CECT 8620</strain>
    </source>
</reference>
<dbReference type="AlphaFoldDB" id="A0A1Y5TQ45"/>
<dbReference type="InterPro" id="IPR036640">
    <property type="entry name" value="ABC1_TM_sf"/>
</dbReference>
<keyword evidence="8" id="KW-0067">ATP-binding</keyword>
<keyword evidence="4 5" id="KW-0472">Membrane</keyword>
<dbReference type="SUPFAM" id="SSF52540">
    <property type="entry name" value="P-loop containing nucleoside triphosphate hydrolases"/>
    <property type="match status" value="1"/>
</dbReference>
<evidence type="ECO:0000256" key="1">
    <source>
        <dbReference type="ARBA" id="ARBA00004651"/>
    </source>
</evidence>
<evidence type="ECO:0000313" key="8">
    <source>
        <dbReference type="EMBL" id="SLN69377.1"/>
    </source>
</evidence>
<evidence type="ECO:0000256" key="2">
    <source>
        <dbReference type="ARBA" id="ARBA00022692"/>
    </source>
</evidence>
<dbReference type="PROSITE" id="PS50893">
    <property type="entry name" value="ABC_TRANSPORTER_2"/>
    <property type="match status" value="1"/>
</dbReference>
<keyword evidence="2 5" id="KW-0812">Transmembrane</keyword>
<comment type="subcellular location">
    <subcellularLocation>
        <location evidence="1">Cell membrane</location>
        <topology evidence="1">Multi-pass membrane protein</topology>
    </subcellularLocation>
</comment>
<dbReference type="GO" id="GO:0015421">
    <property type="term" value="F:ABC-type oligopeptide transporter activity"/>
    <property type="evidence" value="ECO:0007669"/>
    <property type="project" value="TreeGrafter"/>
</dbReference>
<evidence type="ECO:0000256" key="5">
    <source>
        <dbReference type="SAM" id="Phobius"/>
    </source>
</evidence>
<name>A0A1Y5TQ45_9RHOB</name>
<evidence type="ECO:0000259" key="6">
    <source>
        <dbReference type="PROSITE" id="PS50893"/>
    </source>
</evidence>
<feature type="transmembrane region" description="Helical" evidence="5">
    <location>
        <begin position="153"/>
        <end position="173"/>
    </location>
</feature>
<feature type="transmembrane region" description="Helical" evidence="5">
    <location>
        <begin position="233"/>
        <end position="256"/>
    </location>
</feature>
<keyword evidence="9" id="KW-1185">Reference proteome</keyword>
<dbReference type="EMBL" id="FWFS01000015">
    <property type="protein sequence ID" value="SLN69377.1"/>
    <property type="molecule type" value="Genomic_DNA"/>
</dbReference>
<sequence>MIQQARAEIPRLPLIAATISIVIFELIIPLTVQQVYDRFIPNQSLSSLNVLVAIALLCLCAEAFLRWARSVLLGLQGASFAHRAGCQVMGSLLSGRIETAQKQGVGGKLALLNLVRSYREEGSGQRIIVLAEIVIIPLTLGLIAMIAGRLVLVPLGLILLFVIYTLIAGSALFDAKQRRQSSDASRIDLMVEILGATQTIKALSVERNMVGLYEQKKYASSLDHLEVSRRQTFLFDLTNSFSTLLIFSVILFGAYLTVEGNITVGAMIASIILSGRAMPPLQKALGMLNRRQEHQVEAKQVEALLSVVPATNALPRDECPENMGLFALSALTLHHEHQTADHPLLIDSATLDFPRFEMSVLQGAPHGALTRVFRAFSGLHSADSGAVLLNGQPITTLPESVRTRQVAYLKSDTTLYRGTIMDNLSRFGMIPTSDVLFIAKQLRLDEDLSVLSRGFDTFLRGDGGDPVPPGMRQRLALARALAPRPKVILFNHADTGLDRRSYTALFELFARLRGHATVVLASNDNTLCGLAQHRYTLDAGHLRAERMQETQKLAVTSYRELRV</sequence>
<evidence type="ECO:0000256" key="3">
    <source>
        <dbReference type="ARBA" id="ARBA00022989"/>
    </source>
</evidence>
<dbReference type="InterPro" id="IPR011527">
    <property type="entry name" value="ABC1_TM_dom"/>
</dbReference>
<dbReference type="OrthoDB" id="5288404at2"/>
<feature type="transmembrane region" description="Helical" evidence="5">
    <location>
        <begin position="127"/>
        <end position="147"/>
    </location>
</feature>
<dbReference type="GO" id="GO:0005524">
    <property type="term" value="F:ATP binding"/>
    <property type="evidence" value="ECO:0007669"/>
    <property type="project" value="UniProtKB-KW"/>
</dbReference>
<evidence type="ECO:0000256" key="4">
    <source>
        <dbReference type="ARBA" id="ARBA00023136"/>
    </source>
</evidence>
<dbReference type="GO" id="GO:0005886">
    <property type="term" value="C:plasma membrane"/>
    <property type="evidence" value="ECO:0007669"/>
    <property type="project" value="UniProtKB-SubCell"/>
</dbReference>
<dbReference type="RefSeq" id="WP_085838071.1">
    <property type="nucleotide sequence ID" value="NZ_FWFS01000015.1"/>
</dbReference>
<dbReference type="PROSITE" id="PS50929">
    <property type="entry name" value="ABC_TM1F"/>
    <property type="match status" value="1"/>
</dbReference>
<dbReference type="PANTHER" id="PTHR43394">
    <property type="entry name" value="ATP-DEPENDENT PERMEASE MDL1, MITOCHONDRIAL"/>
    <property type="match status" value="1"/>
</dbReference>
<dbReference type="Pfam" id="PF00005">
    <property type="entry name" value="ABC_tran"/>
    <property type="match status" value="1"/>
</dbReference>
<dbReference type="Gene3D" id="3.40.50.300">
    <property type="entry name" value="P-loop containing nucleotide triphosphate hydrolases"/>
    <property type="match status" value="1"/>
</dbReference>
<feature type="transmembrane region" description="Helical" evidence="5">
    <location>
        <begin position="44"/>
        <end position="65"/>
    </location>
</feature>
<feature type="transmembrane region" description="Helical" evidence="5">
    <location>
        <begin position="12"/>
        <end position="32"/>
    </location>
</feature>
<dbReference type="SUPFAM" id="SSF90123">
    <property type="entry name" value="ABC transporter transmembrane region"/>
    <property type="match status" value="1"/>
</dbReference>
<dbReference type="Proteomes" id="UP000193862">
    <property type="component" value="Unassembled WGS sequence"/>
</dbReference>
<dbReference type="InterPro" id="IPR027417">
    <property type="entry name" value="P-loop_NTPase"/>
</dbReference>
<dbReference type="InterPro" id="IPR039421">
    <property type="entry name" value="Type_1_exporter"/>
</dbReference>
<feature type="domain" description="ABC transporter" evidence="6">
    <location>
        <begin position="331"/>
        <end position="563"/>
    </location>
</feature>
<protein>
    <submittedName>
        <fullName evidence="8">Toxin RTX-I translocation ATP-binding protein</fullName>
    </submittedName>
</protein>
<organism evidence="8 9">
    <name type="scientific">Aquimixticola soesokkakensis</name>
    <dbReference type="NCBI Taxonomy" id="1519096"/>
    <lineage>
        <taxon>Bacteria</taxon>
        <taxon>Pseudomonadati</taxon>
        <taxon>Pseudomonadota</taxon>
        <taxon>Alphaproteobacteria</taxon>
        <taxon>Rhodobacterales</taxon>
        <taxon>Paracoccaceae</taxon>
        <taxon>Aquimixticola</taxon>
    </lineage>
</organism>
<dbReference type="InterPro" id="IPR003439">
    <property type="entry name" value="ABC_transporter-like_ATP-bd"/>
</dbReference>
<gene>
    <name evidence="8" type="primary">apxIB_2</name>
    <name evidence="8" type="ORF">AQS8620_03272</name>
</gene>
<feature type="domain" description="ABC transmembrane type-1" evidence="7">
    <location>
        <begin position="14"/>
        <end position="293"/>
    </location>
</feature>